<dbReference type="Proteomes" id="UP001300604">
    <property type="component" value="Chromosome"/>
</dbReference>
<evidence type="ECO:0000313" key="10">
    <source>
        <dbReference type="Proteomes" id="UP001300604"/>
    </source>
</evidence>
<dbReference type="PROSITE" id="PS50928">
    <property type="entry name" value="ABC_TM1"/>
    <property type="match status" value="1"/>
</dbReference>
<evidence type="ECO:0000256" key="6">
    <source>
        <dbReference type="ARBA" id="ARBA00023136"/>
    </source>
</evidence>
<keyword evidence="3" id="KW-1003">Cell membrane</keyword>
<dbReference type="PANTHER" id="PTHR30193">
    <property type="entry name" value="ABC TRANSPORTER PERMEASE PROTEIN"/>
    <property type="match status" value="1"/>
</dbReference>
<reference evidence="10" key="1">
    <citation type="submission" date="2024-06" db="EMBL/GenBank/DDBJ databases">
        <title>Caproicibacterium argilliputei sp. nov, a novel caproic acid producing anaerobic bacterium isolated from pit mud.</title>
        <authorList>
            <person name="Zeng C."/>
        </authorList>
    </citation>
    <scope>NUCLEOTIDE SEQUENCE [LARGE SCALE GENOMIC DNA]</scope>
    <source>
        <strain evidence="10">ZCY20-5</strain>
    </source>
</reference>
<feature type="transmembrane region" description="Helical" evidence="7">
    <location>
        <begin position="266"/>
        <end position="287"/>
    </location>
</feature>
<dbReference type="GO" id="GO:0055085">
    <property type="term" value="P:transmembrane transport"/>
    <property type="evidence" value="ECO:0007669"/>
    <property type="project" value="InterPro"/>
</dbReference>
<accession>A0AA97H3Z3</accession>
<evidence type="ECO:0000256" key="2">
    <source>
        <dbReference type="ARBA" id="ARBA00022448"/>
    </source>
</evidence>
<evidence type="ECO:0000256" key="1">
    <source>
        <dbReference type="ARBA" id="ARBA00004651"/>
    </source>
</evidence>
<dbReference type="Pfam" id="PF00528">
    <property type="entry name" value="BPD_transp_1"/>
    <property type="match status" value="1"/>
</dbReference>
<feature type="transmembrane region" description="Helical" evidence="7">
    <location>
        <begin position="16"/>
        <end position="40"/>
    </location>
</feature>
<evidence type="ECO:0000256" key="4">
    <source>
        <dbReference type="ARBA" id="ARBA00022692"/>
    </source>
</evidence>
<comment type="subcellular location">
    <subcellularLocation>
        <location evidence="1 7">Cell membrane</location>
        <topology evidence="1 7">Multi-pass membrane protein</topology>
    </subcellularLocation>
</comment>
<dbReference type="InterPro" id="IPR051393">
    <property type="entry name" value="ABC_transporter_permease"/>
</dbReference>
<dbReference type="CDD" id="cd06261">
    <property type="entry name" value="TM_PBP2"/>
    <property type="match status" value="1"/>
</dbReference>
<keyword evidence="10" id="KW-1185">Reference proteome</keyword>
<evidence type="ECO:0000313" key="9">
    <source>
        <dbReference type="EMBL" id="WOC32838.1"/>
    </source>
</evidence>
<dbReference type="SUPFAM" id="SSF161098">
    <property type="entry name" value="MetI-like"/>
    <property type="match status" value="1"/>
</dbReference>
<dbReference type="InterPro" id="IPR035906">
    <property type="entry name" value="MetI-like_sf"/>
</dbReference>
<reference evidence="9 10" key="2">
    <citation type="submission" date="2024-06" db="EMBL/GenBank/DDBJ databases">
        <title>Caproicibacterium argilliputei sp. nov, a novel caproic acid producing anaerobic bacterium isolated from pit mud.</title>
        <authorList>
            <person name="Xia S."/>
        </authorList>
    </citation>
    <scope>NUCLEOTIDE SEQUENCE [LARGE SCALE GENOMIC DNA]</scope>
    <source>
        <strain evidence="9 10">ZCY20-5</strain>
    </source>
</reference>
<keyword evidence="6 7" id="KW-0472">Membrane</keyword>
<dbReference type="RefSeq" id="WP_275845987.1">
    <property type="nucleotide sequence ID" value="NZ_CP135996.1"/>
</dbReference>
<dbReference type="KEGG" id="carl:PXC00_02890"/>
<dbReference type="GO" id="GO:0005886">
    <property type="term" value="C:plasma membrane"/>
    <property type="evidence" value="ECO:0007669"/>
    <property type="project" value="UniProtKB-SubCell"/>
</dbReference>
<evidence type="ECO:0000256" key="7">
    <source>
        <dbReference type="RuleBase" id="RU363032"/>
    </source>
</evidence>
<dbReference type="InterPro" id="IPR000515">
    <property type="entry name" value="MetI-like"/>
</dbReference>
<protein>
    <submittedName>
        <fullName evidence="9">Sugar ABC transporter permease</fullName>
    </submittedName>
</protein>
<feature type="transmembrane region" description="Helical" evidence="7">
    <location>
        <begin position="110"/>
        <end position="128"/>
    </location>
</feature>
<dbReference type="EMBL" id="CP135996">
    <property type="protein sequence ID" value="WOC32838.1"/>
    <property type="molecule type" value="Genomic_DNA"/>
</dbReference>
<feature type="transmembrane region" description="Helical" evidence="7">
    <location>
        <begin position="77"/>
        <end position="98"/>
    </location>
</feature>
<keyword evidence="4 7" id="KW-0812">Transmembrane</keyword>
<proteinExistence type="inferred from homology"/>
<dbReference type="PANTHER" id="PTHR30193:SF1">
    <property type="entry name" value="ABC TRANSPORTER PERMEASE PROTEIN YESP-RELATED"/>
    <property type="match status" value="1"/>
</dbReference>
<organism evidence="9 10">
    <name type="scientific">Caproicibacterium argilliputei</name>
    <dbReference type="NCBI Taxonomy" id="3030016"/>
    <lineage>
        <taxon>Bacteria</taxon>
        <taxon>Bacillati</taxon>
        <taxon>Bacillota</taxon>
        <taxon>Clostridia</taxon>
        <taxon>Eubacteriales</taxon>
        <taxon>Oscillospiraceae</taxon>
        <taxon>Caproicibacterium</taxon>
    </lineage>
</organism>
<evidence type="ECO:0000256" key="3">
    <source>
        <dbReference type="ARBA" id="ARBA00022475"/>
    </source>
</evidence>
<feature type="transmembrane region" description="Helical" evidence="7">
    <location>
        <begin position="161"/>
        <end position="184"/>
    </location>
</feature>
<evidence type="ECO:0000259" key="8">
    <source>
        <dbReference type="PROSITE" id="PS50928"/>
    </source>
</evidence>
<keyword evidence="2 7" id="KW-0813">Transport</keyword>
<comment type="similarity">
    <text evidence="7">Belongs to the binding-protein-dependent transport system permease family.</text>
</comment>
<keyword evidence="5 7" id="KW-1133">Transmembrane helix</keyword>
<dbReference type="AlphaFoldDB" id="A0AA97H3Z3"/>
<name>A0AA97H3Z3_9FIRM</name>
<reference evidence="10" key="3">
    <citation type="submission" date="2024-06" db="EMBL/GenBank/DDBJ databases">
        <authorList>
            <person name="Zeng C."/>
        </authorList>
    </citation>
    <scope>NUCLEOTIDE SEQUENCE [LARGE SCALE GENOMIC DNA]</scope>
    <source>
        <strain evidence="10">ZCY20-5</strain>
    </source>
</reference>
<feature type="domain" description="ABC transmembrane type-1" evidence="8">
    <location>
        <begin position="73"/>
        <end position="286"/>
    </location>
</feature>
<evidence type="ECO:0000256" key="5">
    <source>
        <dbReference type="ARBA" id="ARBA00022989"/>
    </source>
</evidence>
<gene>
    <name evidence="9" type="ORF">PXC00_02890</name>
</gene>
<sequence>MQKKLKHRTAGKSAGILFILPWIIGFLGLTLIPFICLFYFSLTQYDLLSAPKFIGIQNYVSVFTSDPKFWTSLKVTFIYAFVCTPIRLLVALLVAMLLNTKHRMISVYRTLLYVPSIIGGSIAVSITWSKLLARDGAFNALVFALTGVNPNISWVGDPNTALGSLILMAIWQFGSPMLIFLAGLKNIPGSYYEAALVDGANAFQRFYKITLPLLSPVIFFNLVMQLISSFMTFTQALVITNGGPLDTTLFYQLYVYRQGFEQFNMGYASALSVVLLMIVAVFTSLVFKSSSAWVFYESKK</sequence>
<dbReference type="Gene3D" id="1.10.3720.10">
    <property type="entry name" value="MetI-like"/>
    <property type="match status" value="1"/>
</dbReference>